<protein>
    <recommendedName>
        <fullName evidence="4">Response regulatory domain-containing protein</fullName>
    </recommendedName>
</protein>
<name>A0A918PWQ5_9CAUL</name>
<dbReference type="Proteomes" id="UP000662572">
    <property type="component" value="Unassembled WGS sequence"/>
</dbReference>
<reference evidence="5" key="2">
    <citation type="submission" date="2020-09" db="EMBL/GenBank/DDBJ databases">
        <authorList>
            <person name="Sun Q."/>
            <person name="Kim S."/>
        </authorList>
    </citation>
    <scope>NUCLEOTIDE SEQUENCE</scope>
    <source>
        <strain evidence="5">KCTC 32296</strain>
    </source>
</reference>
<evidence type="ECO:0000313" key="5">
    <source>
        <dbReference type="EMBL" id="GGZ24489.1"/>
    </source>
</evidence>
<reference evidence="5" key="1">
    <citation type="journal article" date="2014" name="Int. J. Syst. Evol. Microbiol.">
        <title>Complete genome sequence of Corynebacterium casei LMG S-19264T (=DSM 44701T), isolated from a smear-ripened cheese.</title>
        <authorList>
            <consortium name="US DOE Joint Genome Institute (JGI-PGF)"/>
            <person name="Walter F."/>
            <person name="Albersmeier A."/>
            <person name="Kalinowski J."/>
            <person name="Ruckert C."/>
        </authorList>
    </citation>
    <scope>NUCLEOTIDE SEQUENCE</scope>
    <source>
        <strain evidence="5">KCTC 32296</strain>
    </source>
</reference>
<dbReference type="InterPro" id="IPR001789">
    <property type="entry name" value="Sig_transdc_resp-reg_receiver"/>
</dbReference>
<evidence type="ECO:0000256" key="3">
    <source>
        <dbReference type="PROSITE-ProRule" id="PRU00169"/>
    </source>
</evidence>
<keyword evidence="6" id="KW-1185">Reference proteome</keyword>
<evidence type="ECO:0000256" key="2">
    <source>
        <dbReference type="ARBA" id="ARBA00023012"/>
    </source>
</evidence>
<keyword evidence="2" id="KW-0902">Two-component regulatory system</keyword>
<organism evidence="5 6">
    <name type="scientific">Asticcacaulis endophyticus</name>
    <dbReference type="NCBI Taxonomy" id="1395890"/>
    <lineage>
        <taxon>Bacteria</taxon>
        <taxon>Pseudomonadati</taxon>
        <taxon>Pseudomonadota</taxon>
        <taxon>Alphaproteobacteria</taxon>
        <taxon>Caulobacterales</taxon>
        <taxon>Caulobacteraceae</taxon>
        <taxon>Asticcacaulis</taxon>
    </lineage>
</organism>
<accession>A0A918PWQ5</accession>
<dbReference type="RefSeq" id="WP_189484978.1">
    <property type="nucleotide sequence ID" value="NZ_BMZB01000001.1"/>
</dbReference>
<comment type="caution">
    <text evidence="3">Lacks conserved residue(s) required for the propagation of feature annotation.</text>
</comment>
<keyword evidence="1 3" id="KW-0597">Phosphoprotein</keyword>
<feature type="modified residue" description="4-aspartylphosphate" evidence="3">
    <location>
        <position position="69"/>
    </location>
</feature>
<evidence type="ECO:0000313" key="6">
    <source>
        <dbReference type="Proteomes" id="UP000662572"/>
    </source>
</evidence>
<dbReference type="CDD" id="cd00156">
    <property type="entry name" value="REC"/>
    <property type="match status" value="2"/>
</dbReference>
<evidence type="ECO:0000256" key="1">
    <source>
        <dbReference type="ARBA" id="ARBA00022553"/>
    </source>
</evidence>
<dbReference type="InterPro" id="IPR050595">
    <property type="entry name" value="Bact_response_regulator"/>
</dbReference>
<dbReference type="Gene3D" id="3.40.50.2300">
    <property type="match status" value="2"/>
</dbReference>
<dbReference type="EMBL" id="BMZB01000001">
    <property type="protein sequence ID" value="GGZ24489.1"/>
    <property type="molecule type" value="Genomic_DNA"/>
</dbReference>
<dbReference type="GO" id="GO:0000160">
    <property type="term" value="P:phosphorelay signal transduction system"/>
    <property type="evidence" value="ECO:0007669"/>
    <property type="project" value="UniProtKB-KW"/>
</dbReference>
<dbReference type="PANTHER" id="PTHR44591">
    <property type="entry name" value="STRESS RESPONSE REGULATOR PROTEIN 1"/>
    <property type="match status" value="1"/>
</dbReference>
<dbReference type="SUPFAM" id="SSF52172">
    <property type="entry name" value="CheY-like"/>
    <property type="match status" value="2"/>
</dbReference>
<gene>
    <name evidence="5" type="ORF">GCM10011273_07120</name>
</gene>
<feature type="domain" description="Response regulatory" evidence="4">
    <location>
        <begin position="149"/>
        <end position="268"/>
    </location>
</feature>
<dbReference type="PROSITE" id="PS50110">
    <property type="entry name" value="RESPONSE_REGULATORY"/>
    <property type="match status" value="2"/>
</dbReference>
<dbReference type="InterPro" id="IPR011006">
    <property type="entry name" value="CheY-like_superfamily"/>
</dbReference>
<sequence length="275" mass="30012">MAALKQFENTAGIPEALIVEDSLAQAQIISRMIEAQGWACRHCPTLREAYDVLNARKSHGRAIQALFLDVFVGAYDALAHVTRMKTFTGGAPLILMTAGASHEATETTLGRARQTAADFVLRKPFKPDHIGQIFEACFAIPDQAVPRKHIVVIDGNAGIRSHIRRILEAGGYRVSDFADVDNAVERVDMAHADLVLCEVIMRGTGGLRGMHHIKQTFPHIQVVAMSAGLEGRISGSRALSMSRQMGIDAQLPKPFGDDDLTELIRLMLADTSFLD</sequence>
<proteinExistence type="predicted"/>
<dbReference type="AlphaFoldDB" id="A0A918PWQ5"/>
<dbReference type="Pfam" id="PF00072">
    <property type="entry name" value="Response_reg"/>
    <property type="match status" value="2"/>
</dbReference>
<dbReference type="PANTHER" id="PTHR44591:SF14">
    <property type="entry name" value="PROTEIN PILG"/>
    <property type="match status" value="1"/>
</dbReference>
<feature type="domain" description="Response regulatory" evidence="4">
    <location>
        <begin position="15"/>
        <end position="138"/>
    </location>
</feature>
<dbReference type="SMART" id="SM00448">
    <property type="entry name" value="REC"/>
    <property type="match status" value="2"/>
</dbReference>
<comment type="caution">
    <text evidence="5">The sequence shown here is derived from an EMBL/GenBank/DDBJ whole genome shotgun (WGS) entry which is preliminary data.</text>
</comment>
<evidence type="ECO:0000259" key="4">
    <source>
        <dbReference type="PROSITE" id="PS50110"/>
    </source>
</evidence>